<evidence type="ECO:0000313" key="11">
    <source>
        <dbReference type="EMBL" id="MXQ14299.1"/>
    </source>
</evidence>
<dbReference type="InterPro" id="IPR050741">
    <property type="entry name" value="Acyl-CoA_dehydrogenase"/>
</dbReference>
<dbReference type="Gene3D" id="1.10.540.10">
    <property type="entry name" value="Acyl-CoA dehydrogenase/oxidase, N-terminal domain"/>
    <property type="match status" value="1"/>
</dbReference>
<dbReference type="GO" id="GO:0005737">
    <property type="term" value="C:cytoplasm"/>
    <property type="evidence" value="ECO:0007669"/>
    <property type="project" value="TreeGrafter"/>
</dbReference>
<dbReference type="InterPro" id="IPR013786">
    <property type="entry name" value="AcylCoA_DH/ox_N"/>
</dbReference>
<dbReference type="Pfam" id="PF02771">
    <property type="entry name" value="Acyl-CoA_dh_N"/>
    <property type="match status" value="1"/>
</dbReference>
<feature type="domain" description="Acyl-CoA oxidase/dehydrogenase middle" evidence="9">
    <location>
        <begin position="130"/>
        <end position="225"/>
    </location>
</feature>
<dbReference type="InterPro" id="IPR046373">
    <property type="entry name" value="Acyl-CoA_Oxase/DH_mid-dom_sf"/>
</dbReference>
<dbReference type="GO" id="GO:0050660">
    <property type="term" value="F:flavin adenine dinucleotide binding"/>
    <property type="evidence" value="ECO:0007669"/>
    <property type="project" value="InterPro"/>
</dbReference>
<feature type="domain" description="Acyl-CoA dehydrogenase/oxidase N-terminal" evidence="10">
    <location>
        <begin position="9"/>
        <end position="126"/>
    </location>
</feature>
<keyword evidence="4 7" id="KW-0285">Flavoprotein</keyword>
<dbReference type="InterPro" id="IPR006091">
    <property type="entry name" value="Acyl-CoA_Oxase/DH_mid-dom"/>
</dbReference>
<comment type="cofactor">
    <cofactor evidence="1 7">
        <name>FAD</name>
        <dbReference type="ChEBI" id="CHEBI:57692"/>
    </cofactor>
</comment>
<gene>
    <name evidence="11" type="ORF">GR328_23160</name>
</gene>
<keyword evidence="12" id="KW-1185">Reference proteome</keyword>
<dbReference type="GO" id="GO:0003995">
    <property type="term" value="F:acyl-CoA dehydrogenase activity"/>
    <property type="evidence" value="ECO:0007669"/>
    <property type="project" value="TreeGrafter"/>
</dbReference>
<dbReference type="Pfam" id="PF00441">
    <property type="entry name" value="Acyl-CoA_dh_1"/>
    <property type="match status" value="1"/>
</dbReference>
<dbReference type="Pfam" id="PF02770">
    <property type="entry name" value="Acyl-CoA_dh_M"/>
    <property type="match status" value="1"/>
</dbReference>
<keyword evidence="5 7" id="KW-0274">FAD</keyword>
<evidence type="ECO:0000256" key="6">
    <source>
        <dbReference type="ARBA" id="ARBA00023002"/>
    </source>
</evidence>
<dbReference type="Proteomes" id="UP000436483">
    <property type="component" value="Unassembled WGS sequence"/>
</dbReference>
<dbReference type="InterPro" id="IPR036250">
    <property type="entry name" value="AcylCo_DH-like_C"/>
</dbReference>
<evidence type="ECO:0000256" key="3">
    <source>
        <dbReference type="ARBA" id="ARBA00011738"/>
    </source>
</evidence>
<evidence type="ECO:0000256" key="5">
    <source>
        <dbReference type="ARBA" id="ARBA00022827"/>
    </source>
</evidence>
<dbReference type="Gene3D" id="2.40.110.10">
    <property type="entry name" value="Butyryl-CoA Dehydrogenase, subunit A, domain 2"/>
    <property type="match status" value="1"/>
</dbReference>
<dbReference type="SUPFAM" id="SSF47203">
    <property type="entry name" value="Acyl-CoA dehydrogenase C-terminal domain-like"/>
    <property type="match status" value="1"/>
</dbReference>
<evidence type="ECO:0000259" key="10">
    <source>
        <dbReference type="Pfam" id="PF02771"/>
    </source>
</evidence>
<comment type="caution">
    <text evidence="11">The sequence shown here is derived from an EMBL/GenBank/DDBJ whole genome shotgun (WGS) entry which is preliminary data.</text>
</comment>
<dbReference type="GO" id="GO:0033539">
    <property type="term" value="P:fatty acid beta-oxidation using acyl-CoA dehydrogenase"/>
    <property type="evidence" value="ECO:0007669"/>
    <property type="project" value="TreeGrafter"/>
</dbReference>
<evidence type="ECO:0000256" key="7">
    <source>
        <dbReference type="RuleBase" id="RU362125"/>
    </source>
</evidence>
<keyword evidence="6 7" id="KW-0560">Oxidoreductase</keyword>
<dbReference type="InterPro" id="IPR037069">
    <property type="entry name" value="AcylCoA_DH/ox_N_sf"/>
</dbReference>
<sequence length="409" mass="45288">MDFHISPQIEDYRSRIATFVERELLPLEADPSSYDEHENIAHGALQTARAKAKAEGLWCLQLKPETGGGGLGKVGMAVCYEAMNRSIFGPVVFNSAAPDDGNMMLLETAGTPEQKERWLQPIVSGDVRSAFAMTEPHPGGGSDPSMIQTRAEKRGDTYVVHGRKWFITGAEEASHFILIARTSDDPRHGLTAFLFHKDQPGWRILRRIPIMGPEEHGGHCEIEFDGLEIPEENVLLGEGRGLKVTQIRLGPARLTHCMRWLGLSKRCVEIAQAYAAERTGFGQRLADRESIQLMLGDLALKIEIGRLLVMKAAWALDQGSFARKEVSMAKIHVANLLHQAADTGIQINGARGYSKDTVLEWIYRYARQARLVDGADEVHRMVLNRFLTADGSNFWTWPVADGGGHTTPA</sequence>
<evidence type="ECO:0000313" key="12">
    <source>
        <dbReference type="Proteomes" id="UP000436483"/>
    </source>
</evidence>
<dbReference type="RefSeq" id="WP_160888028.1">
    <property type="nucleotide sequence ID" value="NZ_WURB01000030.1"/>
</dbReference>
<dbReference type="InterPro" id="IPR009100">
    <property type="entry name" value="AcylCoA_DH/oxidase_NM_dom_sf"/>
</dbReference>
<evidence type="ECO:0000256" key="1">
    <source>
        <dbReference type="ARBA" id="ARBA00001974"/>
    </source>
</evidence>
<protein>
    <submittedName>
        <fullName evidence="11">Acyl-CoA dehydrogenase</fullName>
    </submittedName>
</protein>
<dbReference type="EMBL" id="WURB01000030">
    <property type="protein sequence ID" value="MXQ14299.1"/>
    <property type="molecule type" value="Genomic_DNA"/>
</dbReference>
<dbReference type="PANTHER" id="PTHR48083">
    <property type="entry name" value="MEDIUM-CHAIN SPECIFIC ACYL-COA DEHYDROGENASE, MITOCHONDRIAL-RELATED"/>
    <property type="match status" value="1"/>
</dbReference>
<feature type="domain" description="Acyl-CoA dehydrogenase/oxidase C-terminal" evidence="8">
    <location>
        <begin position="239"/>
        <end position="387"/>
    </location>
</feature>
<dbReference type="Gene3D" id="1.20.140.10">
    <property type="entry name" value="Butyryl-CoA Dehydrogenase, subunit A, domain 3"/>
    <property type="match status" value="1"/>
</dbReference>
<dbReference type="SUPFAM" id="SSF56645">
    <property type="entry name" value="Acyl-CoA dehydrogenase NM domain-like"/>
    <property type="match status" value="1"/>
</dbReference>
<dbReference type="InterPro" id="IPR009075">
    <property type="entry name" value="AcylCo_DH/oxidase_C"/>
</dbReference>
<reference evidence="11 12" key="1">
    <citation type="submission" date="2019-12" db="EMBL/GenBank/DDBJ databases">
        <authorList>
            <person name="Yuan C.-G."/>
        </authorList>
    </citation>
    <scope>NUCLEOTIDE SEQUENCE [LARGE SCALE GENOMIC DNA]</scope>
    <source>
        <strain evidence="11 12">KCTC 23863</strain>
    </source>
</reference>
<evidence type="ECO:0000256" key="2">
    <source>
        <dbReference type="ARBA" id="ARBA00009347"/>
    </source>
</evidence>
<comment type="subunit">
    <text evidence="3">Homodimer.</text>
</comment>
<organism evidence="11 12">
    <name type="scientific">Microvirga makkahensis</name>
    <dbReference type="NCBI Taxonomy" id="1128670"/>
    <lineage>
        <taxon>Bacteria</taxon>
        <taxon>Pseudomonadati</taxon>
        <taxon>Pseudomonadota</taxon>
        <taxon>Alphaproteobacteria</taxon>
        <taxon>Hyphomicrobiales</taxon>
        <taxon>Methylobacteriaceae</taxon>
        <taxon>Microvirga</taxon>
    </lineage>
</organism>
<proteinExistence type="inferred from homology"/>
<evidence type="ECO:0000259" key="9">
    <source>
        <dbReference type="Pfam" id="PF02770"/>
    </source>
</evidence>
<name>A0A7X3SRP7_9HYPH</name>
<dbReference type="PANTHER" id="PTHR48083:SF13">
    <property type="entry name" value="ACYL-COA DEHYDROGENASE FAMILY MEMBER 11"/>
    <property type="match status" value="1"/>
</dbReference>
<accession>A0A7X3SRP7</accession>
<dbReference type="OrthoDB" id="9775090at2"/>
<comment type="similarity">
    <text evidence="2 7">Belongs to the acyl-CoA dehydrogenase family.</text>
</comment>
<evidence type="ECO:0000259" key="8">
    <source>
        <dbReference type="Pfam" id="PF00441"/>
    </source>
</evidence>
<evidence type="ECO:0000256" key="4">
    <source>
        <dbReference type="ARBA" id="ARBA00022630"/>
    </source>
</evidence>
<dbReference type="AlphaFoldDB" id="A0A7X3SRP7"/>
<reference evidence="11 12" key="2">
    <citation type="submission" date="2020-01" db="EMBL/GenBank/DDBJ databases">
        <title>Microvirga sp. nov., an arsenate reduction bacterium isolated from Tibet hotspring sediments.</title>
        <authorList>
            <person name="Xian W.-D."/>
            <person name="Li W.-J."/>
        </authorList>
    </citation>
    <scope>NUCLEOTIDE SEQUENCE [LARGE SCALE GENOMIC DNA]</scope>
    <source>
        <strain evidence="11 12">KCTC 23863</strain>
    </source>
</reference>